<accession>A0A7G1I7L6</accession>
<sequence>MVARLARFRLGIAAKASAKPGSAGNSSAVGTLDMPPANTSAKLGRPVDELGRLGMPANWGMGK</sequence>
<evidence type="ECO:0000256" key="1">
    <source>
        <dbReference type="SAM" id="MobiDB-lite"/>
    </source>
</evidence>
<organism evidence="2 3">
    <name type="scientific">Mycobacterium kansasii</name>
    <dbReference type="NCBI Taxonomy" id="1768"/>
    <lineage>
        <taxon>Bacteria</taxon>
        <taxon>Bacillati</taxon>
        <taxon>Actinomycetota</taxon>
        <taxon>Actinomycetes</taxon>
        <taxon>Mycobacteriales</taxon>
        <taxon>Mycobacteriaceae</taxon>
        <taxon>Mycobacterium</taxon>
    </lineage>
</organism>
<gene>
    <name evidence="2" type="ORF">NIIDMKKI_14990</name>
</gene>
<reference evidence="2 3" key="1">
    <citation type="submission" date="2020-07" db="EMBL/GenBank/DDBJ databases">
        <title>Mycobacterium kansasii (former subtype) with zoonotic potential isolated from diseased indoor pet cat, Japan.</title>
        <authorList>
            <person name="Fukano H."/>
            <person name="Terazono T."/>
            <person name="Hoshino Y."/>
        </authorList>
    </citation>
    <scope>NUCLEOTIDE SEQUENCE [LARGE SCALE GENOMIC DNA]</scope>
    <source>
        <strain evidence="2 3">Kuro-I</strain>
    </source>
</reference>
<dbReference type="EMBL" id="AP023343">
    <property type="protein sequence ID" value="BCI86293.1"/>
    <property type="molecule type" value="Genomic_DNA"/>
</dbReference>
<keyword evidence="3" id="KW-1185">Reference proteome</keyword>
<feature type="region of interest" description="Disordered" evidence="1">
    <location>
        <begin position="17"/>
        <end position="49"/>
    </location>
</feature>
<feature type="compositionally biased region" description="Low complexity" evidence="1">
    <location>
        <begin position="17"/>
        <end position="28"/>
    </location>
</feature>
<protein>
    <submittedName>
        <fullName evidence="2">Uncharacterized protein</fullName>
    </submittedName>
</protein>
<proteinExistence type="predicted"/>
<name>A0A7G1I7L6_MYCKA</name>
<dbReference type="Proteomes" id="UP000516380">
    <property type="component" value="Chromosome"/>
</dbReference>
<dbReference type="AlphaFoldDB" id="A0A7G1I7L6"/>
<evidence type="ECO:0000313" key="3">
    <source>
        <dbReference type="Proteomes" id="UP000516380"/>
    </source>
</evidence>
<evidence type="ECO:0000313" key="2">
    <source>
        <dbReference type="EMBL" id="BCI86293.1"/>
    </source>
</evidence>